<dbReference type="Pfam" id="PF02645">
    <property type="entry name" value="DegV"/>
    <property type="match status" value="1"/>
</dbReference>
<protein>
    <submittedName>
        <fullName evidence="2">DegV family protein</fullName>
    </submittedName>
</protein>
<dbReference type="InterPro" id="IPR043168">
    <property type="entry name" value="DegV_C"/>
</dbReference>
<evidence type="ECO:0000256" key="1">
    <source>
        <dbReference type="ARBA" id="ARBA00023121"/>
    </source>
</evidence>
<accession>A0A8J6NIV7</accession>
<keyword evidence="1" id="KW-0446">Lipid-binding</keyword>
<evidence type="ECO:0000313" key="3">
    <source>
        <dbReference type="Proteomes" id="UP000614469"/>
    </source>
</evidence>
<dbReference type="GO" id="GO:0008289">
    <property type="term" value="F:lipid binding"/>
    <property type="evidence" value="ECO:0007669"/>
    <property type="project" value="UniProtKB-KW"/>
</dbReference>
<dbReference type="Gene3D" id="3.40.50.10170">
    <property type="match status" value="1"/>
</dbReference>
<dbReference type="Gene3D" id="3.30.1180.10">
    <property type="match status" value="1"/>
</dbReference>
<sequence>MKIVTDCAADLSPEERDELGIIEAPLYIQFPEGEVNATDIAPDDFYDRLEAMRPTIPTTAQPSAGIFHELYQKVAQTKEEILSIHISSGLSGTLNSAINGAAQLKEKVVTTVDSMTLSGGQRFQVLAAVQAAKAGWAMDAIKERLDAIRAKTEVIYTLETLEYLARGGRIGRVQALAGSLLNIKPVIRVDHADGKYTTVGKGRTIKKNIATMVEHISDIYGSVPLWATVLHGRFQKGADEMVAALQESLNISKLEVTRISPVLGVHTGPGIVGAAILPMALMEDLF</sequence>
<organism evidence="2 3">
    <name type="scientific">Candidatus Desulfolinea nitratireducens</name>
    <dbReference type="NCBI Taxonomy" id="2841698"/>
    <lineage>
        <taxon>Bacteria</taxon>
        <taxon>Bacillati</taxon>
        <taxon>Chloroflexota</taxon>
        <taxon>Anaerolineae</taxon>
        <taxon>Anaerolineales</taxon>
        <taxon>Anaerolineales incertae sedis</taxon>
        <taxon>Candidatus Desulfolinea</taxon>
    </lineage>
</organism>
<reference evidence="2 3" key="1">
    <citation type="submission" date="2020-08" db="EMBL/GenBank/DDBJ databases">
        <title>Bridging the membrane lipid divide: bacteria of the FCB group superphylum have the potential to synthesize archaeal ether lipids.</title>
        <authorList>
            <person name="Villanueva L."/>
            <person name="Von Meijenfeldt F.A.B."/>
            <person name="Westbye A.B."/>
            <person name="Yadav S."/>
            <person name="Hopmans E.C."/>
            <person name="Dutilh B.E."/>
            <person name="Sinninghe Damste J.S."/>
        </authorList>
    </citation>
    <scope>NUCLEOTIDE SEQUENCE [LARGE SCALE GENOMIC DNA]</scope>
    <source>
        <strain evidence="2">NIOZ-UU36</strain>
    </source>
</reference>
<dbReference type="AlphaFoldDB" id="A0A8J6NIV7"/>
<gene>
    <name evidence="2" type="ORF">H8E29_00810</name>
</gene>
<dbReference type="SUPFAM" id="SSF82549">
    <property type="entry name" value="DAK1/DegV-like"/>
    <property type="match status" value="1"/>
</dbReference>
<dbReference type="InterPro" id="IPR003797">
    <property type="entry name" value="DegV"/>
</dbReference>
<dbReference type="PANTHER" id="PTHR33434:SF2">
    <property type="entry name" value="FATTY ACID-BINDING PROTEIN TM_1468"/>
    <property type="match status" value="1"/>
</dbReference>
<dbReference type="NCBIfam" id="TIGR00762">
    <property type="entry name" value="DegV"/>
    <property type="match status" value="1"/>
</dbReference>
<comment type="caution">
    <text evidence="2">The sequence shown here is derived from an EMBL/GenBank/DDBJ whole genome shotgun (WGS) entry which is preliminary data.</text>
</comment>
<proteinExistence type="predicted"/>
<dbReference type="PROSITE" id="PS51482">
    <property type="entry name" value="DEGV"/>
    <property type="match status" value="1"/>
</dbReference>
<dbReference type="EMBL" id="JACNJN010000026">
    <property type="protein sequence ID" value="MBC8333781.1"/>
    <property type="molecule type" value="Genomic_DNA"/>
</dbReference>
<evidence type="ECO:0000313" key="2">
    <source>
        <dbReference type="EMBL" id="MBC8333781.1"/>
    </source>
</evidence>
<dbReference type="PANTHER" id="PTHR33434">
    <property type="entry name" value="DEGV DOMAIN-CONTAINING PROTEIN DR_1986-RELATED"/>
    <property type="match status" value="1"/>
</dbReference>
<name>A0A8J6NIV7_9CHLR</name>
<dbReference type="Proteomes" id="UP000614469">
    <property type="component" value="Unassembled WGS sequence"/>
</dbReference>
<dbReference type="InterPro" id="IPR050270">
    <property type="entry name" value="DegV_domain_contain"/>
</dbReference>